<reference evidence="2" key="1">
    <citation type="submission" date="2023-07" db="EMBL/GenBank/DDBJ databases">
        <title>Identification of Pectobacterium versatile causing blackleg of potato from New York State with a whole genome sequencing approach.</title>
        <authorList>
            <person name="Ma X."/>
            <person name="Swingle B."/>
        </authorList>
    </citation>
    <scope>NUCLEOTIDE SEQUENCE [LARGE SCALE GENOMIC DNA]</scope>
    <source>
        <strain evidence="2">NY1588A</strain>
    </source>
</reference>
<gene>
    <name evidence="1" type="ORF">F6Q06_13590</name>
</gene>
<comment type="caution">
    <text evidence="1">The sequence shown here is derived from an EMBL/GenBank/DDBJ whole genome shotgun (WGS) entry which is preliminary data.</text>
</comment>
<keyword evidence="2" id="KW-1185">Reference proteome</keyword>
<evidence type="ECO:0000313" key="1">
    <source>
        <dbReference type="EMBL" id="MBI0555518.1"/>
    </source>
</evidence>
<protein>
    <submittedName>
        <fullName evidence="1">Uncharacterized protein</fullName>
    </submittedName>
</protein>
<evidence type="ECO:0000313" key="2">
    <source>
        <dbReference type="Proteomes" id="UP001194579"/>
    </source>
</evidence>
<accession>A0ABS0S192</accession>
<proteinExistence type="predicted"/>
<dbReference type="EMBL" id="WABS01000025">
    <property type="protein sequence ID" value="MBI0555518.1"/>
    <property type="molecule type" value="Genomic_DNA"/>
</dbReference>
<organism evidence="1 2">
    <name type="scientific">Pectobacterium parmentieri</name>
    <dbReference type="NCBI Taxonomy" id="1905730"/>
    <lineage>
        <taxon>Bacteria</taxon>
        <taxon>Pseudomonadati</taxon>
        <taxon>Pseudomonadota</taxon>
        <taxon>Gammaproteobacteria</taxon>
        <taxon>Enterobacterales</taxon>
        <taxon>Pectobacteriaceae</taxon>
        <taxon>Pectobacterium</taxon>
    </lineage>
</organism>
<sequence length="76" mass="8606">MRCIPAAGTARFPSICISDSFPIHRTLAINKWRIGSTGINTKQESFGERFLAQKNILRYSRRFFICAYKALLLAAP</sequence>
<dbReference type="Proteomes" id="UP001194579">
    <property type="component" value="Unassembled WGS sequence"/>
</dbReference>
<name>A0ABS0S192_PECPM</name>